<sequence>MPPEVAEVFGRISLFLRNTTAIEDNAPDDSQLALIETASTPSHSPVSAATLNEPTVQAATVFLEPVKSDTPPSSTLKITETDLVCPESCFDISPDLMIPLPNPTNPVHHLKNSETARAIDQGTAQKIDTMELKSMSQPPTTELKPKEWIAYKDARYTILEKDNSSIKVYLEYDDIGLVQAAMHLNIALNSGLARLKRRAAMLPRSKRDEKPHMVHSDWFAETHTAAIYYDGKILTCKCKSPPDALEQAQKLKELVQFSSQKNK</sequence>
<evidence type="ECO:0000313" key="1">
    <source>
        <dbReference type="EMBL" id="KNF00942.1"/>
    </source>
</evidence>
<proteinExistence type="predicted"/>
<dbReference type="Proteomes" id="UP000054564">
    <property type="component" value="Unassembled WGS sequence"/>
</dbReference>
<keyword evidence="2" id="KW-1185">Reference proteome</keyword>
<accession>A0A0L0VNZ7</accession>
<gene>
    <name evidence="1" type="ORF">PSTG_05837</name>
</gene>
<protein>
    <submittedName>
        <fullName evidence="1">Uncharacterized protein</fullName>
    </submittedName>
</protein>
<name>A0A0L0VNZ7_9BASI</name>
<reference evidence="2" key="1">
    <citation type="submission" date="2014-03" db="EMBL/GenBank/DDBJ databases">
        <title>The Genome Sequence of Puccinia striiformis f. sp. tritici PST-78.</title>
        <authorList>
            <consortium name="The Broad Institute Genome Sequencing Platform"/>
            <person name="Cuomo C."/>
            <person name="Hulbert S."/>
            <person name="Chen X."/>
            <person name="Walker B."/>
            <person name="Young S.K."/>
            <person name="Zeng Q."/>
            <person name="Gargeya S."/>
            <person name="Fitzgerald M."/>
            <person name="Haas B."/>
            <person name="Abouelleil A."/>
            <person name="Alvarado L."/>
            <person name="Arachchi H.M."/>
            <person name="Berlin A.M."/>
            <person name="Chapman S.B."/>
            <person name="Goldberg J."/>
            <person name="Griggs A."/>
            <person name="Gujja S."/>
            <person name="Hansen M."/>
            <person name="Howarth C."/>
            <person name="Imamovic A."/>
            <person name="Larimer J."/>
            <person name="McCowan C."/>
            <person name="Montmayeur A."/>
            <person name="Murphy C."/>
            <person name="Neiman D."/>
            <person name="Pearson M."/>
            <person name="Priest M."/>
            <person name="Roberts A."/>
            <person name="Saif S."/>
            <person name="Shea T."/>
            <person name="Sisk P."/>
            <person name="Sykes S."/>
            <person name="Wortman J."/>
            <person name="Nusbaum C."/>
            <person name="Birren B."/>
        </authorList>
    </citation>
    <scope>NUCLEOTIDE SEQUENCE [LARGE SCALE GENOMIC DNA]</scope>
    <source>
        <strain evidence="2">race PST-78</strain>
    </source>
</reference>
<comment type="caution">
    <text evidence="1">The sequence shown here is derived from an EMBL/GenBank/DDBJ whole genome shotgun (WGS) entry which is preliminary data.</text>
</comment>
<organism evidence="1 2">
    <name type="scientific">Puccinia striiformis f. sp. tritici PST-78</name>
    <dbReference type="NCBI Taxonomy" id="1165861"/>
    <lineage>
        <taxon>Eukaryota</taxon>
        <taxon>Fungi</taxon>
        <taxon>Dikarya</taxon>
        <taxon>Basidiomycota</taxon>
        <taxon>Pucciniomycotina</taxon>
        <taxon>Pucciniomycetes</taxon>
        <taxon>Pucciniales</taxon>
        <taxon>Pucciniaceae</taxon>
        <taxon>Puccinia</taxon>
    </lineage>
</organism>
<dbReference type="EMBL" id="AJIL01000033">
    <property type="protein sequence ID" value="KNF00942.1"/>
    <property type="molecule type" value="Genomic_DNA"/>
</dbReference>
<evidence type="ECO:0000313" key="2">
    <source>
        <dbReference type="Proteomes" id="UP000054564"/>
    </source>
</evidence>
<dbReference type="AlphaFoldDB" id="A0A0L0VNZ7"/>